<evidence type="ECO:0000259" key="1">
    <source>
        <dbReference type="Pfam" id="PF08241"/>
    </source>
</evidence>
<keyword evidence="2" id="KW-0830">Ubiquinone</keyword>
<dbReference type="AlphaFoldDB" id="A0A099I9C0"/>
<keyword evidence="2" id="KW-0808">Transferase</keyword>
<dbReference type="GO" id="GO:0032259">
    <property type="term" value="P:methylation"/>
    <property type="evidence" value="ECO:0007669"/>
    <property type="project" value="UniProtKB-KW"/>
</dbReference>
<dbReference type="Proteomes" id="UP000030008">
    <property type="component" value="Unassembled WGS sequence"/>
</dbReference>
<reference evidence="2 3" key="1">
    <citation type="submission" date="2014-08" db="EMBL/GenBank/DDBJ databases">
        <title>Clostridium innocuum, an unnegligible vancomycin-resistant pathogen causing extra-intestinal infections.</title>
        <authorList>
            <person name="Feng Y."/>
            <person name="Chiu C.-H."/>
        </authorList>
    </citation>
    <scope>NUCLEOTIDE SEQUENCE [LARGE SCALE GENOMIC DNA]</scope>
    <source>
        <strain evidence="2 3">AN88</strain>
    </source>
</reference>
<dbReference type="InterPro" id="IPR029063">
    <property type="entry name" value="SAM-dependent_MTases_sf"/>
</dbReference>
<dbReference type="SUPFAM" id="SSF53335">
    <property type="entry name" value="S-adenosyl-L-methionine-dependent methyltransferases"/>
    <property type="match status" value="1"/>
</dbReference>
<dbReference type="Gene3D" id="3.40.50.150">
    <property type="entry name" value="Vaccinia Virus protein VP39"/>
    <property type="match status" value="1"/>
</dbReference>
<keyword evidence="2" id="KW-0489">Methyltransferase</keyword>
<proteinExistence type="predicted"/>
<feature type="domain" description="Methyltransferase type 11" evidence="1">
    <location>
        <begin position="47"/>
        <end position="141"/>
    </location>
</feature>
<organism evidence="2 3">
    <name type="scientific">Clostridium innocuum</name>
    <dbReference type="NCBI Taxonomy" id="1522"/>
    <lineage>
        <taxon>Bacteria</taxon>
        <taxon>Bacillati</taxon>
        <taxon>Bacillota</taxon>
        <taxon>Clostridia</taxon>
        <taxon>Eubacteriales</taxon>
        <taxon>Clostridiaceae</taxon>
        <taxon>Clostridium</taxon>
    </lineage>
</organism>
<dbReference type="Pfam" id="PF08241">
    <property type="entry name" value="Methyltransf_11"/>
    <property type="match status" value="1"/>
</dbReference>
<dbReference type="InterPro" id="IPR013216">
    <property type="entry name" value="Methyltransf_11"/>
</dbReference>
<dbReference type="RefSeq" id="WP_044904382.1">
    <property type="nucleotide sequence ID" value="NZ_JQIF01000020.1"/>
</dbReference>
<evidence type="ECO:0000313" key="3">
    <source>
        <dbReference type="Proteomes" id="UP000030008"/>
    </source>
</evidence>
<dbReference type="EMBL" id="JQIF01000020">
    <property type="protein sequence ID" value="KGJ54196.1"/>
    <property type="molecule type" value="Genomic_DNA"/>
</dbReference>
<dbReference type="PANTHER" id="PTHR43861:SF1">
    <property type="entry name" value="TRANS-ACONITATE 2-METHYLTRANSFERASE"/>
    <property type="match status" value="1"/>
</dbReference>
<accession>A0A099I9C0</accession>
<name>A0A099I9C0_CLOIN</name>
<evidence type="ECO:0000313" key="2">
    <source>
        <dbReference type="EMBL" id="KGJ54196.1"/>
    </source>
</evidence>
<gene>
    <name evidence="2" type="ORF">CIAN88_04870</name>
</gene>
<dbReference type="GO" id="GO:0008757">
    <property type="term" value="F:S-adenosylmethionine-dependent methyltransferase activity"/>
    <property type="evidence" value="ECO:0007669"/>
    <property type="project" value="InterPro"/>
</dbReference>
<protein>
    <submittedName>
        <fullName evidence="2">Ubiquinone biosynthesis methyltransferase UbiE</fullName>
    </submittedName>
</protein>
<dbReference type="PANTHER" id="PTHR43861">
    <property type="entry name" value="TRANS-ACONITATE 2-METHYLTRANSFERASE-RELATED"/>
    <property type="match status" value="1"/>
</dbReference>
<comment type="caution">
    <text evidence="2">The sequence shown here is derived from an EMBL/GenBank/DDBJ whole genome shotgun (WGS) entry which is preliminary data.</text>
</comment>
<dbReference type="CDD" id="cd02440">
    <property type="entry name" value="AdoMet_MTases"/>
    <property type="match status" value="1"/>
</dbReference>
<sequence>MTQNIFDNDEFFSAYMDLRLHRKNYNDFMEQPKMQKLMPDSKGKTILDIGCGYGHNCLHFAENGAAHVTGIDISEKMLKEARRNYAHPVITYMRMDMAELGTLNNSYDLVYSSLAFHYAEDFPALVHDIYKLLRPGGILLFSQMHPIITATYDGKGHYNHDEHGDCISYTFSDYGREGKRSGFWYVDNVENYHRMMGTIITTLAHTGFFVEDMVETLPDEHALQECPGMIKEFIKPSFLIVRARKMTREM</sequence>